<gene>
    <name evidence="2" type="ORF">M136_3805</name>
</gene>
<dbReference type="Proteomes" id="UP000022082">
    <property type="component" value="Unassembled WGS sequence"/>
</dbReference>
<name>A0A016AF10_BACFG</name>
<proteinExistence type="predicted"/>
<accession>A0A016AF10</accession>
<protein>
    <submittedName>
        <fullName evidence="2">Uncharacterized protein</fullName>
    </submittedName>
</protein>
<sequence>MPGNGSRHTGKSSGSNRVNEENNGSKVGEHRLCKLWKPALRKRTVSSIKNREKHWLLPITVL</sequence>
<organism evidence="2 3">
    <name type="scientific">Bacteroides fragilis str. S36L11</name>
    <dbReference type="NCBI Taxonomy" id="1339327"/>
    <lineage>
        <taxon>Bacteria</taxon>
        <taxon>Pseudomonadati</taxon>
        <taxon>Bacteroidota</taxon>
        <taxon>Bacteroidia</taxon>
        <taxon>Bacteroidales</taxon>
        <taxon>Bacteroidaceae</taxon>
        <taxon>Bacteroides</taxon>
    </lineage>
</organism>
<feature type="region of interest" description="Disordered" evidence="1">
    <location>
        <begin position="1"/>
        <end position="30"/>
    </location>
</feature>
<feature type="compositionally biased region" description="Polar residues" evidence="1">
    <location>
        <begin position="11"/>
        <end position="25"/>
    </location>
</feature>
<dbReference type="EMBL" id="JGDJ01000262">
    <property type="protein sequence ID" value="EXZ27026.1"/>
    <property type="molecule type" value="Genomic_DNA"/>
</dbReference>
<comment type="caution">
    <text evidence="2">The sequence shown here is derived from an EMBL/GenBank/DDBJ whole genome shotgun (WGS) entry which is preliminary data.</text>
</comment>
<evidence type="ECO:0000313" key="2">
    <source>
        <dbReference type="EMBL" id="EXZ27026.1"/>
    </source>
</evidence>
<reference evidence="2 3" key="1">
    <citation type="submission" date="2014-02" db="EMBL/GenBank/DDBJ databases">
        <authorList>
            <person name="Sears C."/>
            <person name="Carroll K."/>
            <person name="Sack B.R."/>
            <person name="Qadri F."/>
            <person name="Myers L.L."/>
            <person name="Chung G.-T."/>
            <person name="Escheverria P."/>
            <person name="Fraser C.M."/>
            <person name="Sadzewicz L."/>
            <person name="Shefchek K.A."/>
            <person name="Tallon L."/>
            <person name="Das S.P."/>
            <person name="Daugherty S."/>
            <person name="Mongodin E.F."/>
        </authorList>
    </citation>
    <scope>NUCLEOTIDE SEQUENCE [LARGE SCALE GENOMIC DNA]</scope>
    <source>
        <strain evidence="2 3">S36L11</strain>
    </source>
</reference>
<dbReference type="PATRIC" id="fig|1339327.3.peg.4336"/>
<dbReference type="AlphaFoldDB" id="A0A016AF10"/>
<evidence type="ECO:0000256" key="1">
    <source>
        <dbReference type="SAM" id="MobiDB-lite"/>
    </source>
</evidence>
<evidence type="ECO:0000313" key="3">
    <source>
        <dbReference type="Proteomes" id="UP000022082"/>
    </source>
</evidence>